<dbReference type="GO" id="GO:0005506">
    <property type="term" value="F:iron ion binding"/>
    <property type="evidence" value="ECO:0007669"/>
    <property type="project" value="InterPro"/>
</dbReference>
<dbReference type="PANTHER" id="PTHR30454">
    <property type="entry name" value="4-HYDROXY-3-METHYLBUT-2-EN-1-YL DIPHOSPHATE SYNTHASE"/>
    <property type="match status" value="1"/>
</dbReference>
<dbReference type="GO" id="GO:0046429">
    <property type="term" value="F:4-hydroxy-3-methylbut-2-en-1-yl diphosphate synthase activity (ferredoxin)"/>
    <property type="evidence" value="ECO:0007669"/>
    <property type="project" value="UniProtKB-UniRule"/>
</dbReference>
<comment type="similarity">
    <text evidence="7">Belongs to the IspG family.</text>
</comment>
<dbReference type="Pfam" id="PF04551">
    <property type="entry name" value="GcpE"/>
    <property type="match status" value="1"/>
</dbReference>
<dbReference type="AlphaFoldDB" id="A0A9D1KQW5"/>
<dbReference type="GO" id="GO:0051539">
    <property type="term" value="F:4 iron, 4 sulfur cluster binding"/>
    <property type="evidence" value="ECO:0007669"/>
    <property type="project" value="UniProtKB-UniRule"/>
</dbReference>
<organism evidence="10 11">
    <name type="scientific">Candidatus Faecivivens stercoripullorum</name>
    <dbReference type="NCBI Taxonomy" id="2840805"/>
    <lineage>
        <taxon>Bacteria</taxon>
        <taxon>Bacillati</taxon>
        <taxon>Bacillota</taxon>
        <taxon>Clostridia</taxon>
        <taxon>Eubacteriales</taxon>
        <taxon>Oscillospiraceae</taxon>
        <taxon>Oscillospiraceae incertae sedis</taxon>
        <taxon>Candidatus Faecivivens</taxon>
    </lineage>
</organism>
<proteinExistence type="inferred from homology"/>
<comment type="cofactor">
    <cofactor evidence="7">
        <name>[4Fe-4S] cluster</name>
        <dbReference type="ChEBI" id="CHEBI:49883"/>
    </cofactor>
    <text evidence="7">Binds 1 [4Fe-4S] cluster.</text>
</comment>
<gene>
    <name evidence="7 10" type="primary">ispG</name>
    <name evidence="10" type="synonym">gcpE</name>
    <name evidence="10" type="ORF">IAC43_00710</name>
</gene>
<feature type="binding site" evidence="7">
    <location>
        <position position="296"/>
    </location>
    <ligand>
        <name>[4Fe-4S] cluster</name>
        <dbReference type="ChEBI" id="CHEBI:49883"/>
    </ligand>
</feature>
<dbReference type="PANTHER" id="PTHR30454:SF0">
    <property type="entry name" value="4-HYDROXY-3-METHYLBUT-2-EN-1-YL DIPHOSPHATE SYNTHASE (FERREDOXIN), CHLOROPLASTIC"/>
    <property type="match status" value="1"/>
</dbReference>
<keyword evidence="4 7" id="KW-0408">Iron</keyword>
<accession>A0A9D1KQW5</accession>
<keyword evidence="5 7" id="KW-0411">Iron-sulfur</keyword>
<comment type="function">
    <text evidence="7">Converts 2C-methyl-D-erythritol 2,4-cyclodiphosphate (ME-2,4cPP) into 1-hydroxy-2-methyl-2-(E)-butenyl 4-diphosphate.</text>
</comment>
<evidence type="ECO:0000256" key="5">
    <source>
        <dbReference type="ARBA" id="ARBA00023014"/>
    </source>
</evidence>
<evidence type="ECO:0000259" key="9">
    <source>
        <dbReference type="Pfam" id="PF26540"/>
    </source>
</evidence>
<evidence type="ECO:0000256" key="2">
    <source>
        <dbReference type="ARBA" id="ARBA00022723"/>
    </source>
</evidence>
<feature type="domain" description="IspG C-terminal" evidence="9">
    <location>
        <begin position="258"/>
        <end position="344"/>
    </location>
</feature>
<evidence type="ECO:0000256" key="4">
    <source>
        <dbReference type="ARBA" id="ARBA00023004"/>
    </source>
</evidence>
<evidence type="ECO:0000256" key="7">
    <source>
        <dbReference type="HAMAP-Rule" id="MF_00159"/>
    </source>
</evidence>
<keyword evidence="2 7" id="KW-0479">Metal-binding</keyword>
<dbReference type="InterPro" id="IPR004588">
    <property type="entry name" value="IspG_bac-typ"/>
</dbReference>
<dbReference type="InterPro" id="IPR011005">
    <property type="entry name" value="Dihydropteroate_synth-like_sf"/>
</dbReference>
<evidence type="ECO:0000256" key="3">
    <source>
        <dbReference type="ARBA" id="ARBA00023002"/>
    </source>
</evidence>
<reference evidence="10" key="1">
    <citation type="submission" date="2020-10" db="EMBL/GenBank/DDBJ databases">
        <authorList>
            <person name="Gilroy R."/>
        </authorList>
    </citation>
    <scope>NUCLEOTIDE SEQUENCE</scope>
    <source>
        <strain evidence="10">ChiBcec7-5410</strain>
    </source>
</reference>
<dbReference type="Pfam" id="PF26540">
    <property type="entry name" value="GcpE_C"/>
    <property type="match status" value="1"/>
</dbReference>
<dbReference type="NCBIfam" id="TIGR00612">
    <property type="entry name" value="ispG_gcpE"/>
    <property type="match status" value="1"/>
</dbReference>
<evidence type="ECO:0000256" key="6">
    <source>
        <dbReference type="ARBA" id="ARBA00023229"/>
    </source>
</evidence>
<dbReference type="HAMAP" id="MF_00159">
    <property type="entry name" value="IspG"/>
    <property type="match status" value="1"/>
</dbReference>
<dbReference type="InterPro" id="IPR058579">
    <property type="entry name" value="IspG_C"/>
</dbReference>
<evidence type="ECO:0000313" key="10">
    <source>
        <dbReference type="EMBL" id="HIT93684.1"/>
    </source>
</evidence>
<evidence type="ECO:0000259" key="8">
    <source>
        <dbReference type="Pfam" id="PF04551"/>
    </source>
</evidence>
<dbReference type="EMBL" id="DVLW01000022">
    <property type="protein sequence ID" value="HIT93684.1"/>
    <property type="molecule type" value="Genomic_DNA"/>
</dbReference>
<dbReference type="SUPFAM" id="SSF51717">
    <property type="entry name" value="Dihydropteroate synthetase-like"/>
    <property type="match status" value="1"/>
</dbReference>
<feature type="domain" description="IspG TIM-barrel" evidence="8">
    <location>
        <begin position="7"/>
        <end position="242"/>
    </location>
</feature>
<protein>
    <recommendedName>
        <fullName evidence="7">4-hydroxy-3-methylbut-2-en-1-yl diphosphate synthase (flavodoxin)</fullName>
        <ecNumber evidence="7">1.17.7.3</ecNumber>
    </recommendedName>
    <alternativeName>
        <fullName evidence="7">1-hydroxy-2-methyl-2-(E)-butenyl 4-diphosphate synthase</fullName>
    </alternativeName>
</protein>
<keyword evidence="6 7" id="KW-0414">Isoprene biosynthesis</keyword>
<keyword evidence="3 7" id="KW-0560">Oxidoreductase</keyword>
<dbReference type="GO" id="GO:0019288">
    <property type="term" value="P:isopentenyl diphosphate biosynthetic process, methylerythritol 4-phosphate pathway"/>
    <property type="evidence" value="ECO:0007669"/>
    <property type="project" value="UniProtKB-UniRule"/>
</dbReference>
<comment type="caution">
    <text evidence="10">The sequence shown here is derived from an EMBL/GenBank/DDBJ whole genome shotgun (WGS) entry which is preliminary data.</text>
</comment>
<dbReference type="Proteomes" id="UP000824160">
    <property type="component" value="Unassembled WGS sequence"/>
</dbReference>
<dbReference type="FunFam" id="3.20.20.20:FF:000001">
    <property type="entry name" value="4-hydroxy-3-methylbut-2-en-1-yl diphosphate synthase (flavodoxin)"/>
    <property type="match status" value="1"/>
</dbReference>
<dbReference type="SUPFAM" id="SSF56014">
    <property type="entry name" value="Nitrite and sulphite reductase 4Fe-4S domain-like"/>
    <property type="match status" value="1"/>
</dbReference>
<dbReference type="GO" id="GO:0016114">
    <property type="term" value="P:terpenoid biosynthetic process"/>
    <property type="evidence" value="ECO:0007669"/>
    <property type="project" value="InterPro"/>
</dbReference>
<feature type="binding site" evidence="7">
    <location>
        <position position="264"/>
    </location>
    <ligand>
        <name>[4Fe-4S] cluster</name>
        <dbReference type="ChEBI" id="CHEBI:49883"/>
    </ligand>
</feature>
<evidence type="ECO:0000313" key="11">
    <source>
        <dbReference type="Proteomes" id="UP000824160"/>
    </source>
</evidence>
<feature type="binding site" evidence="7">
    <location>
        <position position="303"/>
    </location>
    <ligand>
        <name>[4Fe-4S] cluster</name>
        <dbReference type="ChEBI" id="CHEBI:49883"/>
    </ligand>
</feature>
<dbReference type="EC" id="1.17.7.3" evidence="7"/>
<dbReference type="InterPro" id="IPR058578">
    <property type="entry name" value="IspG_TIM"/>
</dbReference>
<dbReference type="Gene3D" id="3.30.413.10">
    <property type="entry name" value="Sulfite Reductase Hemoprotein, domain 1"/>
    <property type="match status" value="1"/>
</dbReference>
<dbReference type="GO" id="GO:0141197">
    <property type="term" value="F:4-hydroxy-3-methylbut-2-enyl-diphosphate synthase activity (flavodoxin)"/>
    <property type="evidence" value="ECO:0007669"/>
    <property type="project" value="UniProtKB-EC"/>
</dbReference>
<dbReference type="InterPro" id="IPR045854">
    <property type="entry name" value="NO2/SO3_Rdtase_4Fe4S_sf"/>
</dbReference>
<name>A0A9D1KQW5_9FIRM</name>
<dbReference type="Gene3D" id="3.20.20.20">
    <property type="entry name" value="Dihydropteroate synthase-like"/>
    <property type="match status" value="1"/>
</dbReference>
<evidence type="ECO:0000256" key="1">
    <source>
        <dbReference type="ARBA" id="ARBA00022485"/>
    </source>
</evidence>
<comment type="catalytic activity">
    <reaction evidence="7">
        <text>(2E)-4-hydroxy-3-methylbut-2-enyl diphosphate + oxidized [flavodoxin] + H2O + 2 H(+) = 2-C-methyl-D-erythritol 2,4-cyclic diphosphate + reduced [flavodoxin]</text>
        <dbReference type="Rhea" id="RHEA:43604"/>
        <dbReference type="Rhea" id="RHEA-COMP:10622"/>
        <dbReference type="Rhea" id="RHEA-COMP:10623"/>
        <dbReference type="ChEBI" id="CHEBI:15377"/>
        <dbReference type="ChEBI" id="CHEBI:15378"/>
        <dbReference type="ChEBI" id="CHEBI:57618"/>
        <dbReference type="ChEBI" id="CHEBI:58210"/>
        <dbReference type="ChEBI" id="CHEBI:58483"/>
        <dbReference type="ChEBI" id="CHEBI:128753"/>
        <dbReference type="EC" id="1.17.7.3"/>
    </reaction>
</comment>
<dbReference type="InterPro" id="IPR016425">
    <property type="entry name" value="IspG_bac"/>
</dbReference>
<dbReference type="PIRSF" id="PIRSF004640">
    <property type="entry name" value="IspG"/>
    <property type="match status" value="1"/>
</dbReference>
<keyword evidence="1 7" id="KW-0004">4Fe-4S</keyword>
<feature type="binding site" evidence="7">
    <location>
        <position position="261"/>
    </location>
    <ligand>
        <name>[4Fe-4S] cluster</name>
        <dbReference type="ChEBI" id="CHEBI:49883"/>
    </ligand>
</feature>
<dbReference type="NCBIfam" id="NF001540">
    <property type="entry name" value="PRK00366.1"/>
    <property type="match status" value="1"/>
</dbReference>
<comment type="pathway">
    <text evidence="7">Isoprenoid biosynthesis; isopentenyl diphosphate biosynthesis via DXP pathway; isopentenyl diphosphate from 1-deoxy-D-xylulose 5-phosphate: step 5/6.</text>
</comment>
<reference evidence="10" key="2">
    <citation type="journal article" date="2021" name="PeerJ">
        <title>Extensive microbial diversity within the chicken gut microbiome revealed by metagenomics and culture.</title>
        <authorList>
            <person name="Gilroy R."/>
            <person name="Ravi A."/>
            <person name="Getino M."/>
            <person name="Pursley I."/>
            <person name="Horton D.L."/>
            <person name="Alikhan N.F."/>
            <person name="Baker D."/>
            <person name="Gharbi K."/>
            <person name="Hall N."/>
            <person name="Watson M."/>
            <person name="Adriaenssens E.M."/>
            <person name="Foster-Nyarko E."/>
            <person name="Jarju S."/>
            <person name="Secka A."/>
            <person name="Antonio M."/>
            <person name="Oren A."/>
            <person name="Chaudhuri R.R."/>
            <person name="La Ragione R."/>
            <person name="Hildebrand F."/>
            <person name="Pallen M.J."/>
        </authorList>
    </citation>
    <scope>NUCLEOTIDE SEQUENCE</scope>
    <source>
        <strain evidence="10">ChiBcec7-5410</strain>
    </source>
</reference>
<sequence length="346" mass="37158">MRKVTPVRLKNLTLGDGKIYIQSMLNVPSTDIEGNVRQAKELEAAGCEILRVAIPDHDAVALIPKIKEAISIPLVADIHFDYRLALESLDAGIDKIRINPGNIGSDDHVKAVADACRNKGVPIRIGVNSGSVEKEILARFGGPTAEALVESGLYHMRLLEKYDFDQIVLSLKSTSVPTMVKAYRILAQCCSYPLHLGVTEAGTERMGLIKSAAGIGSLLLDGIGDTIRVSLTDSPVREIYAARDILTGLGYDTGYARLISCPTCGRTRIDLIGLANEVERRLASVHKNITVACMGCVVNGPGEAKEADIGVAGGNGCGVLFKKGQILRTVPEDQIVDELMKEIETL</sequence>